<keyword evidence="3" id="KW-1185">Reference proteome</keyword>
<gene>
    <name evidence="2" type="ORF">Cpap_0199</name>
</gene>
<feature type="coiled-coil region" evidence="1">
    <location>
        <begin position="186"/>
        <end position="213"/>
    </location>
</feature>
<organism evidence="2 3">
    <name type="scientific">Ruminiclostridium papyrosolvens DSM 2782</name>
    <dbReference type="NCBI Taxonomy" id="588581"/>
    <lineage>
        <taxon>Bacteria</taxon>
        <taxon>Bacillati</taxon>
        <taxon>Bacillota</taxon>
        <taxon>Clostridia</taxon>
        <taxon>Eubacteriales</taxon>
        <taxon>Oscillospiraceae</taxon>
        <taxon>Ruminiclostridium</taxon>
    </lineage>
</organism>
<evidence type="ECO:0000256" key="1">
    <source>
        <dbReference type="SAM" id="Coils"/>
    </source>
</evidence>
<dbReference type="EMBL" id="ACXX02000020">
    <property type="protein sequence ID" value="EGD45830.1"/>
    <property type="molecule type" value="Genomic_DNA"/>
</dbReference>
<protein>
    <submittedName>
        <fullName evidence="2">Uncharacterized protein</fullName>
    </submittedName>
</protein>
<reference evidence="2" key="2">
    <citation type="submission" date="2011-01" db="EMBL/GenBank/DDBJ databases">
        <title>The Non-contiguous Finished genome of Clostridium papyrosolvens.</title>
        <authorList>
            <person name="Lucas S."/>
            <person name="Copeland A."/>
            <person name="Lapidus A."/>
            <person name="Cheng J.-F."/>
            <person name="Goodwin L."/>
            <person name="Pitluck S."/>
            <person name="Misra M."/>
            <person name="Chertkov O."/>
            <person name="Detter J.C."/>
            <person name="Han C."/>
            <person name="Tapia R."/>
            <person name="Land M."/>
            <person name="Hauser L."/>
            <person name="Kyrpides N."/>
            <person name="Ivanova N."/>
            <person name="Pagani I."/>
            <person name="Mouttaki H."/>
            <person name="He Z."/>
            <person name="Zhou J."/>
            <person name="Hemme C.L."/>
            <person name="Woyke T."/>
        </authorList>
    </citation>
    <scope>NUCLEOTIDE SEQUENCE [LARGE SCALE GENOMIC DNA]</scope>
    <source>
        <strain evidence="2">DSM 2782</strain>
    </source>
</reference>
<evidence type="ECO:0000313" key="2">
    <source>
        <dbReference type="EMBL" id="EGD45830.1"/>
    </source>
</evidence>
<sequence length="250" mass="29171">MSIITSNNQDEENKTLVRQYYNTFQGKIAKTHSAQIFLNDEKFQNALNLILKSNLLLDEDYLNIVDDIASRNEPRDYLSRIFQRLNAVCMEEKAKARKIIDKIYNHLECEDDYEFEIKEICEEINTFYKNLAKNQINYVPKNGMISNVKVKSKEIATAIKTAKKACEAEDTTECLLLFSHDPIRKMEWLCDLLDEVEKDANDLKNNIIKKKEKLVVNSLNEMSDENINQLIIKKNEYMDICGRLEGKNVK</sequence>
<dbReference type="AlphaFoldDB" id="F1TIL3"/>
<proteinExistence type="predicted"/>
<keyword evidence="1" id="KW-0175">Coiled coil</keyword>
<dbReference type="Proteomes" id="UP000003860">
    <property type="component" value="Unassembled WGS sequence"/>
</dbReference>
<accession>F1TIL3</accession>
<evidence type="ECO:0000313" key="3">
    <source>
        <dbReference type="Proteomes" id="UP000003860"/>
    </source>
</evidence>
<dbReference type="STRING" id="588581.Cpap_0199"/>
<dbReference type="RefSeq" id="WP_004622503.1">
    <property type="nucleotide sequence ID" value="NZ_ACXX02000020.1"/>
</dbReference>
<reference evidence="2" key="1">
    <citation type="submission" date="2009-07" db="EMBL/GenBank/DDBJ databases">
        <authorList>
            <consortium name="US DOE Joint Genome Institute (JGI-PGF)"/>
            <person name="Lucas S."/>
            <person name="Copeland A."/>
            <person name="Lapidus A."/>
            <person name="Glavina del Rio T."/>
            <person name="Tice H."/>
            <person name="Bruce D."/>
            <person name="Goodwin L."/>
            <person name="Pitluck S."/>
            <person name="Larimer F."/>
            <person name="Land M.L."/>
            <person name="Mouttaki H."/>
            <person name="He Z."/>
            <person name="Zhou J."/>
            <person name="Hemme C.L."/>
        </authorList>
    </citation>
    <scope>NUCLEOTIDE SEQUENCE [LARGE SCALE GENOMIC DNA]</scope>
    <source>
        <strain evidence="2">DSM 2782</strain>
    </source>
</reference>
<name>F1TIL3_9FIRM</name>
<comment type="caution">
    <text evidence="2">The sequence shown here is derived from an EMBL/GenBank/DDBJ whole genome shotgun (WGS) entry which is preliminary data.</text>
</comment>